<keyword evidence="2" id="KW-0812">Transmembrane</keyword>
<evidence type="ECO:0000313" key="5">
    <source>
        <dbReference type="EMBL" id="TCT21971.1"/>
    </source>
</evidence>
<reference evidence="5 6" key="1">
    <citation type="submission" date="2019-03" db="EMBL/GenBank/DDBJ databases">
        <title>Genomic Encyclopedia of Type Strains, Phase IV (KMG-IV): sequencing the most valuable type-strain genomes for metagenomic binning, comparative biology and taxonomic classification.</title>
        <authorList>
            <person name="Goeker M."/>
        </authorList>
    </citation>
    <scope>NUCLEOTIDE SEQUENCE [LARGE SCALE GENOMIC DNA]</scope>
    <source>
        <strain evidence="5 6">DSM 13587</strain>
    </source>
</reference>
<evidence type="ECO:0000256" key="3">
    <source>
        <dbReference type="SAM" id="SignalP"/>
    </source>
</evidence>
<comment type="caution">
    <text evidence="5">The sequence shown here is derived from an EMBL/GenBank/DDBJ whole genome shotgun (WGS) entry which is preliminary data.</text>
</comment>
<dbReference type="PROSITE" id="PS50234">
    <property type="entry name" value="VWFA"/>
    <property type="match status" value="1"/>
</dbReference>
<dbReference type="RefSeq" id="WP_132976387.1">
    <property type="nucleotide sequence ID" value="NZ_SMAO01000003.1"/>
</dbReference>
<dbReference type="OrthoDB" id="798937at2"/>
<dbReference type="SMART" id="SM00327">
    <property type="entry name" value="VWA"/>
    <property type="match status" value="1"/>
</dbReference>
<proteinExistence type="predicted"/>
<sequence length="608" mass="65852">MTIRPCFDPLRPSLFALLLLGLLAAAGPLFAATPDVRILIDVSGSMRQTDPQNLRVPALRLVNELLPAGAEAGIWLFAEKVEVLAPPGRIDDKWKTRTRARLDRIHSRGLFTDIEQAINAATAGWDKPDETRERHLIVLTDGLVDVAKEADKSVASRARILGEQLERLKAAKIKVHGIALSDQVDTQLMRLLAKETGGWMESAKDADELQRVFLRMLEQTAAPTTVPLEGNRFEIDDQVSEFTLLAFREEGQTEPTKLVAPGGETISATRLPEGGVWRAEAGYDLVTLPNPKPGRWRLKGISDPDNRVAVVTDMGVGLGPLPNSLRAGDTLRIETWLTDHQQPLTRRDLLELLTAKAGLTDIAAGEPAPAAGQTEVVNKTPEQAPASENGAAATPAPPGAATQPSDLPLTLAPDSERYMGDLETQTLAPGIYQLQVTIDGGTFKRQTMKRFKIAGPPVTIRYDQEPPTDTAPTASLILTLGTEPDLIDPKTLFGYLLVEGPEGYKTVVDLPAMTDTPPVLRLPVAKPGEYRIKGRMTARTLTGESIGFEPAPGQVIFDFVVPHAEPEPEPASTGLSWITLGLYLLGGNAILALLLGPTWWLLKRPATK</sequence>
<feature type="compositionally biased region" description="Low complexity" evidence="1">
    <location>
        <begin position="390"/>
        <end position="402"/>
    </location>
</feature>
<evidence type="ECO:0000313" key="6">
    <source>
        <dbReference type="Proteomes" id="UP000295717"/>
    </source>
</evidence>
<feature type="signal peptide" evidence="3">
    <location>
        <begin position="1"/>
        <end position="31"/>
    </location>
</feature>
<dbReference type="InterPro" id="IPR002035">
    <property type="entry name" value="VWF_A"/>
</dbReference>
<dbReference type="InterPro" id="IPR036465">
    <property type="entry name" value="vWFA_dom_sf"/>
</dbReference>
<feature type="chain" id="PRO_5020416976" evidence="3">
    <location>
        <begin position="32"/>
        <end position="608"/>
    </location>
</feature>
<dbReference type="AlphaFoldDB" id="A0A4R3N1L3"/>
<feature type="transmembrane region" description="Helical" evidence="2">
    <location>
        <begin position="577"/>
        <end position="602"/>
    </location>
</feature>
<keyword evidence="2" id="KW-0472">Membrane</keyword>
<evidence type="ECO:0000256" key="1">
    <source>
        <dbReference type="SAM" id="MobiDB-lite"/>
    </source>
</evidence>
<dbReference type="Pfam" id="PF00092">
    <property type="entry name" value="VWA"/>
    <property type="match status" value="1"/>
</dbReference>
<gene>
    <name evidence="5" type="ORF">EDC35_10369</name>
</gene>
<dbReference type="CDD" id="cd00198">
    <property type="entry name" value="vWFA"/>
    <property type="match status" value="1"/>
</dbReference>
<feature type="region of interest" description="Disordered" evidence="1">
    <location>
        <begin position="379"/>
        <end position="413"/>
    </location>
</feature>
<keyword evidence="2" id="KW-1133">Transmembrane helix</keyword>
<keyword evidence="6" id="KW-1185">Reference proteome</keyword>
<evidence type="ECO:0000256" key="2">
    <source>
        <dbReference type="SAM" id="Phobius"/>
    </source>
</evidence>
<dbReference type="EMBL" id="SMAO01000003">
    <property type="protein sequence ID" value="TCT21971.1"/>
    <property type="molecule type" value="Genomic_DNA"/>
</dbReference>
<keyword evidence="3" id="KW-0732">Signal</keyword>
<accession>A0A4R3N1L3</accession>
<organism evidence="5 6">
    <name type="scientific">Thiobaca trueperi</name>
    <dbReference type="NCBI Taxonomy" id="127458"/>
    <lineage>
        <taxon>Bacteria</taxon>
        <taxon>Pseudomonadati</taxon>
        <taxon>Pseudomonadota</taxon>
        <taxon>Gammaproteobacteria</taxon>
        <taxon>Chromatiales</taxon>
        <taxon>Chromatiaceae</taxon>
        <taxon>Thiobaca</taxon>
    </lineage>
</organism>
<dbReference type="SUPFAM" id="SSF53300">
    <property type="entry name" value="vWA-like"/>
    <property type="match status" value="1"/>
</dbReference>
<evidence type="ECO:0000259" key="4">
    <source>
        <dbReference type="PROSITE" id="PS50234"/>
    </source>
</evidence>
<name>A0A4R3N1L3_9GAMM</name>
<feature type="domain" description="VWFA" evidence="4">
    <location>
        <begin position="35"/>
        <end position="217"/>
    </location>
</feature>
<dbReference type="Gene3D" id="3.40.50.410">
    <property type="entry name" value="von Willebrand factor, type A domain"/>
    <property type="match status" value="1"/>
</dbReference>
<dbReference type="Proteomes" id="UP000295717">
    <property type="component" value="Unassembled WGS sequence"/>
</dbReference>
<protein>
    <submittedName>
        <fullName evidence="5">Uncharacterized protein (TIGR03503 family)</fullName>
    </submittedName>
</protein>